<sequence>MENIYPFNLSIILNLFNIQWIISYEQLYPTDFQSLNLGSCLLNGGDLYCQKYRRYSFCSIKHDECFCLPNYVSVYEMNDSWYTCKPLLTDLYCRIDSDCSYIHGSICHPGVGGCVCPSGYEFVFQHFSCLPRANDSLNPLCIDCQRINGVCVVNNRKNGLLLNDYYQDNLQCACPRKPNISDIQKYSFFDLCNPIPVDIGEECNHINKVCISQKAICHKNSMNDLDQTQLTTKHNLNICVCHDGWIPVYQKNLDYFECFHEITDPSIIDCQNCYQSNNKCYQFNIGSINKLHNQYRCTCSLFKQNNQCSSSDTTCLYHIDINDDPDFNQFLMKKKNIQFDQYKQVKEPSILNRNKKDCIEYLLHITCNQESIHICFNNPYPISIINHNYNYKLNSDLIYLKKSINFPKFIKNLFNYSINNKKCYLINNPNHNQYCLMLNIQFNELKQCGIYEINYKYGSVFYGTLHAEITQSEVSLLRNIHIDFACHINVSHLNGSNLSTSYFYDRSINMKKRTDPLILSQKSSEINNFLSINDIEKVTLQKERIRNMNSKFILIEYCLINGQSIPSKIRPTYEHEELLDLKCFNTNIHRIKRIMDLFKNLPEYQCILFKQIIHHRTSNNNNHSIWISQPFHLKNVSLYNSVYSTCLIRVCQIEQFCTYAEFYSFNRTDKQYNDQSIQSKVYIPLIMLSNNNNNDRNKTNLAHLFPPINFNNLIQFHFIQSTLKLNQTNMNIQLNDPIDIMGLGFSVNVNNEIQVDLTDETQIKQRTHVNKSQEYVWIKYILGISMFTLIFQIIIFIFKYLKKYYTKYKLANHRNSFLMTENANEVQQSINRDVNSKQIYHNGYHMENICQLHNTNIIIDNNRLNKERKDTECDIIEQNQPDHPHPHQHHQYQQQQLHPMNSLPKSKQTNQYMECLFTYPLNKSNTILHYTNSYLKSPIYDQQDHNNVDQNDNDDHDLPHFTMDSCIKTKNNNLPQHISKSTLNIVSSNQMKVPIEHSIINSCIHKDVLLPTCYHNDCLKQQYGYCTIYHNLKNHNYNNGWV</sequence>
<keyword evidence="2" id="KW-1133">Transmembrane helix</keyword>
<protein>
    <submittedName>
        <fullName evidence="4">EGF-like domain-containing protein</fullName>
    </submittedName>
</protein>
<dbReference type="AlphaFoldDB" id="A0A5K4FBZ2"/>
<dbReference type="Proteomes" id="UP000008854">
    <property type="component" value="Unassembled WGS sequence"/>
</dbReference>
<keyword evidence="3" id="KW-1185">Reference proteome</keyword>
<evidence type="ECO:0000256" key="1">
    <source>
        <dbReference type="SAM" id="MobiDB-lite"/>
    </source>
</evidence>
<name>A0A5K4FBZ2_SCHMA</name>
<dbReference type="InParanoid" id="A0A5K4FBZ2"/>
<evidence type="ECO:0000313" key="3">
    <source>
        <dbReference type="Proteomes" id="UP000008854"/>
    </source>
</evidence>
<evidence type="ECO:0000313" key="4">
    <source>
        <dbReference type="WBParaSite" id="Smp_344910.1"/>
    </source>
</evidence>
<reference evidence="3" key="1">
    <citation type="journal article" date="2012" name="PLoS Negl. Trop. Dis.">
        <title>A systematically improved high quality genome and transcriptome of the human blood fluke Schistosoma mansoni.</title>
        <authorList>
            <person name="Protasio A.V."/>
            <person name="Tsai I.J."/>
            <person name="Babbage A."/>
            <person name="Nichol S."/>
            <person name="Hunt M."/>
            <person name="Aslett M.A."/>
            <person name="De Silva N."/>
            <person name="Velarde G.S."/>
            <person name="Anderson T.J."/>
            <person name="Clark R.C."/>
            <person name="Davidson C."/>
            <person name="Dillon G.P."/>
            <person name="Holroyd N.E."/>
            <person name="LoVerde P.T."/>
            <person name="Lloyd C."/>
            <person name="McQuillan J."/>
            <person name="Oliveira G."/>
            <person name="Otto T.D."/>
            <person name="Parker-Manuel S.J."/>
            <person name="Quail M.A."/>
            <person name="Wilson R.A."/>
            <person name="Zerlotini A."/>
            <person name="Dunne D.W."/>
            <person name="Berriman M."/>
        </authorList>
    </citation>
    <scope>NUCLEOTIDE SEQUENCE [LARGE SCALE GENOMIC DNA]</scope>
    <source>
        <strain evidence="3">Puerto Rican</strain>
    </source>
</reference>
<feature type="transmembrane region" description="Helical" evidence="2">
    <location>
        <begin position="777"/>
        <end position="801"/>
    </location>
</feature>
<keyword evidence="2" id="KW-0472">Membrane</keyword>
<feature type="region of interest" description="Disordered" evidence="1">
    <location>
        <begin position="878"/>
        <end position="905"/>
    </location>
</feature>
<proteinExistence type="predicted"/>
<evidence type="ECO:0000256" key="2">
    <source>
        <dbReference type="SAM" id="Phobius"/>
    </source>
</evidence>
<dbReference type="WBParaSite" id="Smp_344910.1">
    <property type="protein sequence ID" value="Smp_344910.1"/>
    <property type="gene ID" value="Smp_344910"/>
</dbReference>
<reference evidence="4" key="2">
    <citation type="submission" date="2019-11" db="UniProtKB">
        <authorList>
            <consortium name="WormBaseParasite"/>
        </authorList>
    </citation>
    <scope>IDENTIFICATION</scope>
    <source>
        <strain evidence="4">Puerto Rican</strain>
    </source>
</reference>
<accession>A0A5K4FBZ2</accession>
<organism evidence="3 4">
    <name type="scientific">Schistosoma mansoni</name>
    <name type="common">Blood fluke</name>
    <dbReference type="NCBI Taxonomy" id="6183"/>
    <lineage>
        <taxon>Eukaryota</taxon>
        <taxon>Metazoa</taxon>
        <taxon>Spiralia</taxon>
        <taxon>Lophotrochozoa</taxon>
        <taxon>Platyhelminthes</taxon>
        <taxon>Trematoda</taxon>
        <taxon>Digenea</taxon>
        <taxon>Strigeidida</taxon>
        <taxon>Schistosomatoidea</taxon>
        <taxon>Schistosomatidae</taxon>
        <taxon>Schistosoma</taxon>
    </lineage>
</organism>
<keyword evidence="2" id="KW-0812">Transmembrane</keyword>
<dbReference type="STRING" id="6183.A0A5K4FBZ2"/>